<dbReference type="AlphaFoldDB" id="C9LYK7"/>
<sequence>MGILTACRFFRWKPYDILCGGEDAHRIASNLFFEQGNAFF</sequence>
<comment type="caution">
    <text evidence="1">The sequence shown here is derived from an EMBL/GenBank/DDBJ whole genome shotgun (WGS) entry which is preliminary data.</text>
</comment>
<dbReference type="EMBL" id="ACKP02000054">
    <property type="protein sequence ID" value="EEX76073.1"/>
    <property type="molecule type" value="Genomic_DNA"/>
</dbReference>
<name>C9LYK7_SELS3</name>
<evidence type="ECO:0000313" key="1">
    <source>
        <dbReference type="EMBL" id="EEX76073.1"/>
    </source>
</evidence>
<gene>
    <name evidence="1" type="ORF">SELSPUOL_02568</name>
</gene>
<protein>
    <submittedName>
        <fullName evidence="1">Uncharacterized protein</fullName>
    </submittedName>
</protein>
<proteinExistence type="predicted"/>
<evidence type="ECO:0000313" key="2">
    <source>
        <dbReference type="Proteomes" id="UP000003505"/>
    </source>
</evidence>
<accession>C9LYK7</accession>
<dbReference type="Proteomes" id="UP000003505">
    <property type="component" value="Unassembled WGS sequence"/>
</dbReference>
<reference evidence="1 2" key="1">
    <citation type="submission" date="2009-09" db="EMBL/GenBank/DDBJ databases">
        <authorList>
            <person name="Weinstock G."/>
            <person name="Sodergren E."/>
            <person name="Clifton S."/>
            <person name="Fulton L."/>
            <person name="Fulton B."/>
            <person name="Courtney L."/>
            <person name="Fronick C."/>
            <person name="Harrison M."/>
            <person name="Strong C."/>
            <person name="Farmer C."/>
            <person name="Delahaunty K."/>
            <person name="Markovic C."/>
            <person name="Hall O."/>
            <person name="Minx P."/>
            <person name="Tomlinson C."/>
            <person name="Mitreva M."/>
            <person name="Nelson J."/>
            <person name="Hou S."/>
            <person name="Wollam A."/>
            <person name="Pepin K.H."/>
            <person name="Johnson M."/>
            <person name="Bhonagiri V."/>
            <person name="Nash W.E."/>
            <person name="Warren W."/>
            <person name="Chinwalla A."/>
            <person name="Mardis E.R."/>
            <person name="Wilson R.K."/>
        </authorList>
    </citation>
    <scope>NUCLEOTIDE SEQUENCE [LARGE SCALE GENOMIC DNA]</scope>
    <source>
        <strain evidence="2">ATCC 35185 / DSM 20758 / VPI D19B-28</strain>
    </source>
</reference>
<organism evidence="1 2">
    <name type="scientific">Selenomonas sputigena (strain ATCC 35185 / DSM 20758 / CCUG 44933 / VPI D19B-28)</name>
    <dbReference type="NCBI Taxonomy" id="546271"/>
    <lineage>
        <taxon>Bacteria</taxon>
        <taxon>Bacillati</taxon>
        <taxon>Bacillota</taxon>
        <taxon>Negativicutes</taxon>
        <taxon>Selenomonadales</taxon>
        <taxon>Selenomonadaceae</taxon>
        <taxon>Selenomonas</taxon>
    </lineage>
</organism>